<gene>
    <name evidence="2" type="ORF">J6595_09390</name>
</gene>
<accession>A0ABS4BGA6</accession>
<evidence type="ECO:0000313" key="3">
    <source>
        <dbReference type="Proteomes" id="UP000678276"/>
    </source>
</evidence>
<sequence>MIRPSITFAIMAEATLSVRGSRMPRGEASLGTSLEVGYRFLFCGERWIVIFPGLVLVLLLVGVSVFAGRLRDRIDPKLR</sequence>
<evidence type="ECO:0000256" key="1">
    <source>
        <dbReference type="SAM" id="Phobius"/>
    </source>
</evidence>
<keyword evidence="1" id="KW-0472">Membrane</keyword>
<keyword evidence="1" id="KW-1133">Transmembrane helix</keyword>
<reference evidence="2 3" key="1">
    <citation type="submission" date="2021-04" db="EMBL/GenBank/DDBJ databases">
        <title>Whole genome sequence of Jiella sp. KSK16Y-1.</title>
        <authorList>
            <person name="Tuo L."/>
        </authorList>
    </citation>
    <scope>NUCLEOTIDE SEQUENCE [LARGE SCALE GENOMIC DNA]</scope>
    <source>
        <strain evidence="2 3">KSK16Y-1</strain>
    </source>
</reference>
<proteinExistence type="predicted"/>
<name>A0ABS4BGA6_9HYPH</name>
<evidence type="ECO:0008006" key="4">
    <source>
        <dbReference type="Google" id="ProtNLM"/>
    </source>
</evidence>
<comment type="caution">
    <text evidence="2">The sequence shown here is derived from an EMBL/GenBank/DDBJ whole genome shotgun (WGS) entry which is preliminary data.</text>
</comment>
<organism evidence="2 3">
    <name type="scientific">Jiella mangrovi</name>
    <dbReference type="NCBI Taxonomy" id="2821407"/>
    <lineage>
        <taxon>Bacteria</taxon>
        <taxon>Pseudomonadati</taxon>
        <taxon>Pseudomonadota</taxon>
        <taxon>Alphaproteobacteria</taxon>
        <taxon>Hyphomicrobiales</taxon>
        <taxon>Aurantimonadaceae</taxon>
        <taxon>Jiella</taxon>
    </lineage>
</organism>
<dbReference type="EMBL" id="JAGJCF010000005">
    <property type="protein sequence ID" value="MBP0615791.1"/>
    <property type="molecule type" value="Genomic_DNA"/>
</dbReference>
<keyword evidence="3" id="KW-1185">Reference proteome</keyword>
<dbReference type="RefSeq" id="WP_209594534.1">
    <property type="nucleotide sequence ID" value="NZ_JAGJCF010000005.1"/>
</dbReference>
<dbReference type="Proteomes" id="UP000678276">
    <property type="component" value="Unassembled WGS sequence"/>
</dbReference>
<keyword evidence="1" id="KW-0812">Transmembrane</keyword>
<evidence type="ECO:0000313" key="2">
    <source>
        <dbReference type="EMBL" id="MBP0615791.1"/>
    </source>
</evidence>
<protein>
    <recommendedName>
        <fullName evidence="4">ABC transporter permease subunit</fullName>
    </recommendedName>
</protein>
<feature type="transmembrane region" description="Helical" evidence="1">
    <location>
        <begin position="47"/>
        <end position="70"/>
    </location>
</feature>